<dbReference type="PANTHER" id="PTHR15141">
    <property type="entry name" value="TRANSCRIPTION ELONGATION FACTOR B POLYPEPTIDE 3"/>
    <property type="match status" value="1"/>
</dbReference>
<comment type="caution">
    <text evidence="2">The sequence shown here is derived from an EMBL/GenBank/DDBJ whole genome shotgun (WGS) entry which is preliminary data.</text>
</comment>
<evidence type="ECO:0008006" key="4">
    <source>
        <dbReference type="Google" id="ProtNLM"/>
    </source>
</evidence>
<dbReference type="Proteomes" id="UP001172673">
    <property type="component" value="Unassembled WGS sequence"/>
</dbReference>
<dbReference type="InterPro" id="IPR051870">
    <property type="entry name" value="Elongin-A_domain"/>
</dbReference>
<dbReference type="Pfam" id="PF06881">
    <property type="entry name" value="Elongin_A"/>
    <property type="match status" value="1"/>
</dbReference>
<protein>
    <recommendedName>
        <fullName evidence="4">Elongin-A</fullName>
    </recommendedName>
</protein>
<gene>
    <name evidence="2" type="ORF">H2200_001267</name>
</gene>
<feature type="compositionally biased region" description="Basic and acidic residues" evidence="1">
    <location>
        <begin position="409"/>
        <end position="418"/>
    </location>
</feature>
<feature type="region of interest" description="Disordered" evidence="1">
    <location>
        <begin position="336"/>
        <end position="463"/>
    </location>
</feature>
<accession>A0AA38XLH8</accession>
<feature type="region of interest" description="Disordered" evidence="1">
    <location>
        <begin position="221"/>
        <end position="253"/>
    </location>
</feature>
<dbReference type="GO" id="GO:0070449">
    <property type="term" value="C:elongin complex"/>
    <property type="evidence" value="ECO:0007669"/>
    <property type="project" value="InterPro"/>
</dbReference>
<sequence length="463" mass="51049">MPADSLLDMARRVACRNVHKITDVGDISYKLIRPVLLKVESPEKLYQLEQNSPQLVGNTAELWLNFMKRDIPDYDLQPHTPENPKSWYRVYKKLKKDASKASSDAEALLKATLSGIKTQKEQNTAEVVSTAKGNALYSSTGAPGPSRRAKQIYNYNSGKTGARGAHKMTLMDRIRKEARSASPGIMGRPMHELQRKHNGVSAAPAQFVEDVKRMKVLQNVEAKKALSPPPRRPAGITARRPNPPMHAPGNQDRNLRAQAASASGVEPYDMTADREARLRALKSGQPMPPRTAAATARISDSALATTHAPTPMKGQAQANGHTNNNLTLDFLEFDSNSDDDLVDEKPSRKRQREEDDELFGTTTTTVTPPPPTKRKRSQEDDSGLPRKKLSPTPTSDEDVSPLPKVPRATIDDRGEIARKLLKPVGEINRRPQSRSPLTLSPASSPRLGPVKKRAAPSLFMKKK</sequence>
<evidence type="ECO:0000313" key="3">
    <source>
        <dbReference type="Proteomes" id="UP001172673"/>
    </source>
</evidence>
<organism evidence="2 3">
    <name type="scientific">Cladophialophora chaetospira</name>
    <dbReference type="NCBI Taxonomy" id="386627"/>
    <lineage>
        <taxon>Eukaryota</taxon>
        <taxon>Fungi</taxon>
        <taxon>Dikarya</taxon>
        <taxon>Ascomycota</taxon>
        <taxon>Pezizomycotina</taxon>
        <taxon>Eurotiomycetes</taxon>
        <taxon>Chaetothyriomycetidae</taxon>
        <taxon>Chaetothyriales</taxon>
        <taxon>Herpotrichiellaceae</taxon>
        <taxon>Cladophialophora</taxon>
    </lineage>
</organism>
<feature type="compositionally biased region" description="Basic residues" evidence="1">
    <location>
        <begin position="449"/>
        <end position="463"/>
    </location>
</feature>
<dbReference type="AlphaFoldDB" id="A0AA38XLH8"/>
<evidence type="ECO:0000256" key="1">
    <source>
        <dbReference type="SAM" id="MobiDB-lite"/>
    </source>
</evidence>
<dbReference type="InterPro" id="IPR010684">
    <property type="entry name" value="RNA_pol_II_trans_fac_SIII_A"/>
</dbReference>
<dbReference type="Gene3D" id="6.10.250.3180">
    <property type="match status" value="1"/>
</dbReference>
<feature type="compositionally biased region" description="Polar residues" evidence="1">
    <location>
        <begin position="433"/>
        <end position="443"/>
    </location>
</feature>
<dbReference type="EMBL" id="JAPDRK010000002">
    <property type="protein sequence ID" value="KAJ9615193.1"/>
    <property type="molecule type" value="Genomic_DNA"/>
</dbReference>
<keyword evidence="3" id="KW-1185">Reference proteome</keyword>
<dbReference type="PANTHER" id="PTHR15141:SF76">
    <property type="entry name" value="TRANSCRIPTION ELONGATION FACTOR B POLYPEPTIDE 3"/>
    <property type="match status" value="1"/>
</dbReference>
<feature type="region of interest" description="Disordered" evidence="1">
    <location>
        <begin position="304"/>
        <end position="323"/>
    </location>
</feature>
<name>A0AA38XLH8_9EURO</name>
<reference evidence="2" key="1">
    <citation type="submission" date="2022-10" db="EMBL/GenBank/DDBJ databases">
        <title>Culturing micro-colonial fungi from biological soil crusts in the Mojave desert and describing Neophaeococcomyces mojavensis, and introducing the new genera and species Taxawa tesnikishii.</title>
        <authorList>
            <person name="Kurbessoian T."/>
            <person name="Stajich J.E."/>
        </authorList>
    </citation>
    <scope>NUCLEOTIDE SEQUENCE</scope>
    <source>
        <strain evidence="2">TK_41</strain>
    </source>
</reference>
<evidence type="ECO:0000313" key="2">
    <source>
        <dbReference type="EMBL" id="KAJ9615193.1"/>
    </source>
</evidence>
<proteinExistence type="predicted"/>
<dbReference type="GO" id="GO:0006368">
    <property type="term" value="P:transcription elongation by RNA polymerase II"/>
    <property type="evidence" value="ECO:0007669"/>
    <property type="project" value="InterPro"/>
</dbReference>